<dbReference type="OrthoDB" id="4848353at2759"/>
<keyword evidence="3" id="KW-1185">Reference proteome</keyword>
<evidence type="ECO:0000313" key="2">
    <source>
        <dbReference type="EMBL" id="TKW59469.1"/>
    </source>
</evidence>
<proteinExistence type="predicted"/>
<dbReference type="Proteomes" id="UP000310108">
    <property type="component" value="Unassembled WGS sequence"/>
</dbReference>
<gene>
    <name evidence="2" type="ORF">CTA1_11487</name>
</gene>
<organism evidence="2 3">
    <name type="scientific">Colletotrichum tanaceti</name>
    <dbReference type="NCBI Taxonomy" id="1306861"/>
    <lineage>
        <taxon>Eukaryota</taxon>
        <taxon>Fungi</taxon>
        <taxon>Dikarya</taxon>
        <taxon>Ascomycota</taxon>
        <taxon>Pezizomycotina</taxon>
        <taxon>Sordariomycetes</taxon>
        <taxon>Hypocreomycetidae</taxon>
        <taxon>Glomerellales</taxon>
        <taxon>Glomerellaceae</taxon>
        <taxon>Colletotrichum</taxon>
        <taxon>Colletotrichum destructivum species complex</taxon>
    </lineage>
</organism>
<accession>A0A4U6XUH0</accession>
<feature type="compositionally biased region" description="Low complexity" evidence="1">
    <location>
        <begin position="36"/>
        <end position="56"/>
    </location>
</feature>
<protein>
    <submittedName>
        <fullName evidence="2">Uncharacterized protein</fullName>
    </submittedName>
</protein>
<dbReference type="EMBL" id="PJEX01000009">
    <property type="protein sequence ID" value="TKW59469.1"/>
    <property type="molecule type" value="Genomic_DNA"/>
</dbReference>
<name>A0A4U6XUH0_9PEZI</name>
<evidence type="ECO:0000256" key="1">
    <source>
        <dbReference type="SAM" id="MobiDB-lite"/>
    </source>
</evidence>
<feature type="region of interest" description="Disordered" evidence="1">
    <location>
        <begin position="19"/>
        <end position="66"/>
    </location>
</feature>
<dbReference type="AlphaFoldDB" id="A0A4U6XUH0"/>
<reference evidence="2 3" key="1">
    <citation type="journal article" date="2019" name="PLoS ONE">
        <title>Comparative genome analysis indicates high evolutionary potential of pathogenicity genes in Colletotrichum tanaceti.</title>
        <authorList>
            <person name="Lelwala R.V."/>
            <person name="Korhonen P.K."/>
            <person name="Young N.D."/>
            <person name="Scott J.B."/>
            <person name="Ades P.A."/>
            <person name="Gasser R.B."/>
            <person name="Taylor P.W.J."/>
        </authorList>
    </citation>
    <scope>NUCLEOTIDE SEQUENCE [LARGE SCALE GENOMIC DNA]</scope>
    <source>
        <strain evidence="2">BRIP57314</strain>
    </source>
</reference>
<sequence>MSNNGSSISIINTVQDRRIAVSSSPPSAQVIQQRQTQTPSTPPSASSTPMPGSTSPDPVPDPGPESTTASFFRLDLAFLFPFPILQRHDISLCFHDDWLLRPRSRPSGPVHYTFHFRNEDDVTMARGHGDHDHEDDDDDPDHPDRADGLVFTIEPVRVPGTAELVMIPYRDTEHGRPLVSHTSFKTLAAGVVLLLVVVGGIVSLYRNSVPLLSRRLYCATAPCSGIYDTRPMFSQLEAMAPALLSHKFHHDDAHGKSPCSAWWPNQVISTYSKRIASLWVMSSLNYTRPDHHINQTATRSPLVHPAKEHSYSASSILDDMSTSDRFGDLQPEIISLLYNLKEVRDFGGDQLSPQRPLEPQPPYYQPPRNTTAIARVLIKRLGSVYKRSETWVDQLATLEHHLHETQLLEGLLISDFVQVTLDDDELLLKTKSQWAENAMFEIEWLWRESMPRRNVVRGVVNEALAGLASAQDLLAAHLSDVRAVAQQDHSRDASAGCWAFATYDELVSDATQAIRRLQGLEEAPGPRGGWLCARRAP</sequence>
<feature type="compositionally biased region" description="Polar residues" evidence="1">
    <location>
        <begin position="21"/>
        <end position="35"/>
    </location>
</feature>
<evidence type="ECO:0000313" key="3">
    <source>
        <dbReference type="Proteomes" id="UP000310108"/>
    </source>
</evidence>
<comment type="caution">
    <text evidence="2">The sequence shown here is derived from an EMBL/GenBank/DDBJ whole genome shotgun (WGS) entry which is preliminary data.</text>
</comment>
<feature type="region of interest" description="Disordered" evidence="1">
    <location>
        <begin position="123"/>
        <end position="145"/>
    </location>
</feature>